<organism evidence="2 3">
    <name type="scientific">Coniophora puteana (strain RWD-64-598)</name>
    <name type="common">Brown rot fungus</name>
    <dbReference type="NCBI Taxonomy" id="741705"/>
    <lineage>
        <taxon>Eukaryota</taxon>
        <taxon>Fungi</taxon>
        <taxon>Dikarya</taxon>
        <taxon>Basidiomycota</taxon>
        <taxon>Agaricomycotina</taxon>
        <taxon>Agaricomycetes</taxon>
        <taxon>Agaricomycetidae</taxon>
        <taxon>Boletales</taxon>
        <taxon>Coniophorineae</taxon>
        <taxon>Coniophoraceae</taxon>
        <taxon>Coniophora</taxon>
    </lineage>
</organism>
<evidence type="ECO:0000313" key="3">
    <source>
        <dbReference type="Proteomes" id="UP000053558"/>
    </source>
</evidence>
<dbReference type="GeneID" id="19206232"/>
<sequence length="248" mass="24921">MRSFITLAVLYATLAAAAPLPQSDSALLGTVEPVLEGLGARQLSGIIDELPLPAPPAAPPLTGLPGLGLRQLGKVAGAASGLEQKIDQTAASTGIKARQVPDPLDGVTTELDSVLDSLALRQLGGGTDPLDSVTAEVDSALDSLALRQLGGEGLGDPTEIVDGVIAALDGAARKRQAPTDAVLAESSELVDSVLGQRQAPVDGGLADVSEIVDGLLGGSGGGLRKRQDPLDGIDIDALLAKLPEDASL</sequence>
<name>A0A5M3M9D6_CONPW</name>
<dbReference type="EMBL" id="JH711588">
    <property type="protein sequence ID" value="EIW75697.1"/>
    <property type="molecule type" value="Genomic_DNA"/>
</dbReference>
<dbReference type="RefSeq" id="XP_007774383.1">
    <property type="nucleotide sequence ID" value="XM_007776193.1"/>
</dbReference>
<dbReference type="KEGG" id="cput:CONPUDRAFT_169448"/>
<accession>A0A5M3M9D6</accession>
<evidence type="ECO:0000313" key="2">
    <source>
        <dbReference type="EMBL" id="EIW75697.1"/>
    </source>
</evidence>
<protein>
    <recommendedName>
        <fullName evidence="4">Cell wall protein</fullName>
    </recommendedName>
</protein>
<evidence type="ECO:0008006" key="4">
    <source>
        <dbReference type="Google" id="ProtNLM"/>
    </source>
</evidence>
<keyword evidence="1" id="KW-0732">Signal</keyword>
<dbReference type="Proteomes" id="UP000053558">
    <property type="component" value="Unassembled WGS sequence"/>
</dbReference>
<evidence type="ECO:0000256" key="1">
    <source>
        <dbReference type="SAM" id="SignalP"/>
    </source>
</evidence>
<gene>
    <name evidence="2" type="ORF">CONPUDRAFT_169448</name>
</gene>
<proteinExistence type="predicted"/>
<feature type="chain" id="PRO_5024347399" description="Cell wall protein" evidence="1">
    <location>
        <begin position="18"/>
        <end position="248"/>
    </location>
</feature>
<keyword evidence="3" id="KW-1185">Reference proteome</keyword>
<reference evidence="3" key="1">
    <citation type="journal article" date="2012" name="Science">
        <title>The Paleozoic origin of enzymatic lignin decomposition reconstructed from 31 fungal genomes.</title>
        <authorList>
            <person name="Floudas D."/>
            <person name="Binder M."/>
            <person name="Riley R."/>
            <person name="Barry K."/>
            <person name="Blanchette R.A."/>
            <person name="Henrissat B."/>
            <person name="Martinez A.T."/>
            <person name="Otillar R."/>
            <person name="Spatafora J.W."/>
            <person name="Yadav J.S."/>
            <person name="Aerts A."/>
            <person name="Benoit I."/>
            <person name="Boyd A."/>
            <person name="Carlson A."/>
            <person name="Copeland A."/>
            <person name="Coutinho P.M."/>
            <person name="de Vries R.P."/>
            <person name="Ferreira P."/>
            <person name="Findley K."/>
            <person name="Foster B."/>
            <person name="Gaskell J."/>
            <person name="Glotzer D."/>
            <person name="Gorecki P."/>
            <person name="Heitman J."/>
            <person name="Hesse C."/>
            <person name="Hori C."/>
            <person name="Igarashi K."/>
            <person name="Jurgens J.A."/>
            <person name="Kallen N."/>
            <person name="Kersten P."/>
            <person name="Kohler A."/>
            <person name="Kuees U."/>
            <person name="Kumar T.K.A."/>
            <person name="Kuo A."/>
            <person name="LaButti K."/>
            <person name="Larrondo L.F."/>
            <person name="Lindquist E."/>
            <person name="Ling A."/>
            <person name="Lombard V."/>
            <person name="Lucas S."/>
            <person name="Lundell T."/>
            <person name="Martin R."/>
            <person name="McLaughlin D.J."/>
            <person name="Morgenstern I."/>
            <person name="Morin E."/>
            <person name="Murat C."/>
            <person name="Nagy L.G."/>
            <person name="Nolan M."/>
            <person name="Ohm R.A."/>
            <person name="Patyshakuliyeva A."/>
            <person name="Rokas A."/>
            <person name="Ruiz-Duenas F.J."/>
            <person name="Sabat G."/>
            <person name="Salamov A."/>
            <person name="Samejima M."/>
            <person name="Schmutz J."/>
            <person name="Slot J.C."/>
            <person name="St John F."/>
            <person name="Stenlid J."/>
            <person name="Sun H."/>
            <person name="Sun S."/>
            <person name="Syed K."/>
            <person name="Tsang A."/>
            <person name="Wiebenga A."/>
            <person name="Young D."/>
            <person name="Pisabarro A."/>
            <person name="Eastwood D.C."/>
            <person name="Martin F."/>
            <person name="Cullen D."/>
            <person name="Grigoriev I.V."/>
            <person name="Hibbett D.S."/>
        </authorList>
    </citation>
    <scope>NUCLEOTIDE SEQUENCE [LARGE SCALE GENOMIC DNA]</scope>
    <source>
        <strain evidence="3">RWD-64-598 SS2</strain>
    </source>
</reference>
<feature type="signal peptide" evidence="1">
    <location>
        <begin position="1"/>
        <end position="17"/>
    </location>
</feature>
<comment type="caution">
    <text evidence="2">The sequence shown here is derived from an EMBL/GenBank/DDBJ whole genome shotgun (WGS) entry which is preliminary data.</text>
</comment>
<dbReference type="AlphaFoldDB" id="A0A5M3M9D6"/>